<dbReference type="PANTHER" id="PTHR13259:SF1">
    <property type="entry name" value="BLADDER CANCER-ASSOCIATED PROTEIN"/>
    <property type="match status" value="1"/>
</dbReference>
<evidence type="ECO:0000256" key="4">
    <source>
        <dbReference type="ARBA" id="ARBA00023136"/>
    </source>
</evidence>
<dbReference type="InterPro" id="IPR009598">
    <property type="entry name" value="BCALP"/>
</dbReference>
<dbReference type="RefSeq" id="XP_013347437.1">
    <property type="nucleotide sequence ID" value="XM_013491983.1"/>
</dbReference>
<evidence type="ECO:0000313" key="6">
    <source>
        <dbReference type="EMBL" id="KEQ98850.1"/>
    </source>
</evidence>
<name>A0A074YMD5_AURSE</name>
<keyword evidence="3 5" id="KW-1133">Transmembrane helix</keyword>
<feature type="transmembrane region" description="Helical" evidence="5">
    <location>
        <begin position="7"/>
        <end position="32"/>
    </location>
</feature>
<reference evidence="6 7" key="1">
    <citation type="journal article" date="2014" name="BMC Genomics">
        <title>Genome sequencing of four Aureobasidium pullulans varieties: biotechnological potential, stress tolerance, and description of new species.</title>
        <authorList>
            <person name="Gostin Ar C."/>
            <person name="Ohm R.A."/>
            <person name="Kogej T."/>
            <person name="Sonjak S."/>
            <person name="Turk M."/>
            <person name="Zajc J."/>
            <person name="Zalar P."/>
            <person name="Grube M."/>
            <person name="Sun H."/>
            <person name="Han J."/>
            <person name="Sharma A."/>
            <person name="Chiniquy J."/>
            <person name="Ngan C.Y."/>
            <person name="Lipzen A."/>
            <person name="Barry K."/>
            <person name="Grigoriev I.V."/>
            <person name="Gunde-Cimerman N."/>
        </authorList>
    </citation>
    <scope>NUCLEOTIDE SEQUENCE [LARGE SCALE GENOMIC DNA]</scope>
    <source>
        <strain evidence="6 7">EXF-2481</strain>
    </source>
</reference>
<keyword evidence="7" id="KW-1185">Reference proteome</keyword>
<organism evidence="6 7">
    <name type="scientific">Aureobasidium subglaciale (strain EXF-2481)</name>
    <name type="common">Aureobasidium pullulans var. subglaciale</name>
    <dbReference type="NCBI Taxonomy" id="1043005"/>
    <lineage>
        <taxon>Eukaryota</taxon>
        <taxon>Fungi</taxon>
        <taxon>Dikarya</taxon>
        <taxon>Ascomycota</taxon>
        <taxon>Pezizomycotina</taxon>
        <taxon>Dothideomycetes</taxon>
        <taxon>Dothideomycetidae</taxon>
        <taxon>Dothideales</taxon>
        <taxon>Saccotheciaceae</taxon>
        <taxon>Aureobasidium</taxon>
    </lineage>
</organism>
<keyword evidence="2 5" id="KW-0812">Transmembrane</keyword>
<evidence type="ECO:0000313" key="7">
    <source>
        <dbReference type="Proteomes" id="UP000030641"/>
    </source>
</evidence>
<dbReference type="EMBL" id="KL584751">
    <property type="protein sequence ID" value="KEQ98850.1"/>
    <property type="molecule type" value="Genomic_DNA"/>
</dbReference>
<keyword evidence="4 5" id="KW-0472">Membrane</keyword>
<protein>
    <submittedName>
        <fullName evidence="6">Uncharacterized protein</fullName>
    </submittedName>
</protein>
<dbReference type="AlphaFoldDB" id="A0A074YMD5"/>
<evidence type="ECO:0000256" key="1">
    <source>
        <dbReference type="ARBA" id="ARBA00004370"/>
    </source>
</evidence>
<dbReference type="InParanoid" id="A0A074YMD5"/>
<dbReference type="PANTHER" id="PTHR13259">
    <property type="entry name" value="BLADDER CANCER 10 KD PROTEIN HOMOLOG"/>
    <property type="match status" value="1"/>
</dbReference>
<evidence type="ECO:0000256" key="5">
    <source>
        <dbReference type="SAM" id="Phobius"/>
    </source>
</evidence>
<proteinExistence type="predicted"/>
<sequence>MFCLRTWLPVLFFISNVPPLYLVLFISAMYYLNRPCVYCSLLLTVLVISVYDFNTNWFEPQPESSSSSSSSSSSHPGNLAATALGDNIAVATSAIQSAAASIAQSVADGLTKKTGLDVQSQISVAEWLKELFNKKEWRIPCIDVAVRL</sequence>
<comment type="subcellular location">
    <subcellularLocation>
        <location evidence="1">Membrane</location>
    </subcellularLocation>
</comment>
<dbReference type="Proteomes" id="UP000030641">
    <property type="component" value="Unassembled WGS sequence"/>
</dbReference>
<evidence type="ECO:0000256" key="3">
    <source>
        <dbReference type="ARBA" id="ARBA00022989"/>
    </source>
</evidence>
<accession>A0A074YMD5</accession>
<dbReference type="HOGENOM" id="CLU_110806_0_0_1"/>
<dbReference type="GO" id="GO:0016020">
    <property type="term" value="C:membrane"/>
    <property type="evidence" value="ECO:0007669"/>
    <property type="project" value="UniProtKB-SubCell"/>
</dbReference>
<dbReference type="GeneID" id="25365497"/>
<dbReference type="Pfam" id="PF06726">
    <property type="entry name" value="BC10"/>
    <property type="match status" value="1"/>
</dbReference>
<dbReference type="SMART" id="SM01396">
    <property type="entry name" value="BC10"/>
    <property type="match status" value="1"/>
</dbReference>
<dbReference type="OrthoDB" id="5563033at2759"/>
<evidence type="ECO:0000256" key="2">
    <source>
        <dbReference type="ARBA" id="ARBA00022692"/>
    </source>
</evidence>
<dbReference type="OMA" id="CMDIYIR"/>
<gene>
    <name evidence="6" type="ORF">AUEXF2481DRAFT_36161</name>
</gene>